<dbReference type="Proteomes" id="UP000186804">
    <property type="component" value="Unassembled WGS sequence"/>
</dbReference>
<keyword evidence="1" id="KW-0175">Coiled coil</keyword>
<feature type="coiled-coil region" evidence="1">
    <location>
        <begin position="265"/>
        <end position="292"/>
    </location>
</feature>
<accession>A0A1J4MW13</accession>
<dbReference type="VEuPathDB" id="CryptoDB:cand_014830"/>
<reference evidence="3 4" key="1">
    <citation type="submission" date="2016-10" db="EMBL/GenBank/DDBJ databases">
        <title>Reductive evolution of mitochondrial metabolism and differential evolution of invasion-related proteins in Cryptosporidium.</title>
        <authorList>
            <person name="Liu S."/>
            <person name="Roellig D.M."/>
            <person name="Guo Y."/>
            <person name="Li N."/>
            <person name="Frace M.A."/>
            <person name="Tang K."/>
            <person name="Zhang L."/>
            <person name="Feng Y."/>
            <person name="Xiao L."/>
        </authorList>
    </citation>
    <scope>NUCLEOTIDE SEQUENCE [LARGE SCALE GENOMIC DNA]</scope>
    <source>
        <strain evidence="3">30847</strain>
    </source>
</reference>
<dbReference type="EMBL" id="LRBS01000031">
    <property type="protein sequence ID" value="OII77667.1"/>
    <property type="molecule type" value="Genomic_DNA"/>
</dbReference>
<evidence type="ECO:0000313" key="3">
    <source>
        <dbReference type="EMBL" id="OII77667.1"/>
    </source>
</evidence>
<protein>
    <submittedName>
        <fullName evidence="3">Uncharacterized protein</fullName>
    </submittedName>
</protein>
<dbReference type="OrthoDB" id="339973at2759"/>
<keyword evidence="4" id="KW-1185">Reference proteome</keyword>
<evidence type="ECO:0000256" key="2">
    <source>
        <dbReference type="SAM" id="MobiDB-lite"/>
    </source>
</evidence>
<proteinExistence type="predicted"/>
<feature type="region of interest" description="Disordered" evidence="2">
    <location>
        <begin position="155"/>
        <end position="183"/>
    </location>
</feature>
<dbReference type="AlphaFoldDB" id="A0A1J4MW13"/>
<dbReference type="GeneID" id="92365668"/>
<comment type="caution">
    <text evidence="3">The sequence shown here is derived from an EMBL/GenBank/DDBJ whole genome shotgun (WGS) entry which is preliminary data.</text>
</comment>
<organism evidence="3 4">
    <name type="scientific">Cryptosporidium andersoni</name>
    <dbReference type="NCBI Taxonomy" id="117008"/>
    <lineage>
        <taxon>Eukaryota</taxon>
        <taxon>Sar</taxon>
        <taxon>Alveolata</taxon>
        <taxon>Apicomplexa</taxon>
        <taxon>Conoidasida</taxon>
        <taxon>Coccidia</taxon>
        <taxon>Eucoccidiorida</taxon>
        <taxon>Eimeriorina</taxon>
        <taxon>Cryptosporidiidae</taxon>
        <taxon>Cryptosporidium</taxon>
    </lineage>
</organism>
<dbReference type="RefSeq" id="XP_067069513.1">
    <property type="nucleotide sequence ID" value="XM_067211718.1"/>
</dbReference>
<name>A0A1J4MW13_9CRYT</name>
<evidence type="ECO:0000256" key="1">
    <source>
        <dbReference type="SAM" id="Coils"/>
    </source>
</evidence>
<sequence>MEKAKLAVKKQSAYPTSDIAIIKDTKTTKQVSPVSPKVLDQKVVPKQPSICRTFQDGDGPPLPNYSSAEERWPHIKNISDIGNTITDLKTNLLKYYRTLYIPAESSIESKIEALRSYGQSKEYISTNRCHKNILSNTTVTTDSRGLDIFHRPREAPLLDDLPGPSDPIPPTVFSSRDKMGRPKPGLTPVDKEDFLDFHGLVQTPNMQKLRIETSSNNKGEKSAGILDSNFNIKENLIGLDLKDLATVNNIHKKERLPFNQMGEMLDCISKSCQDVQNRLNNVENSLSILQDNPKIASFVPPISNSRRLINNYKANDPVACYIYTLYRDLYNRSAINAKRIEVIKSKIKVLQAHAKPNMLRIISHPSLGMPDT</sequence>
<gene>
    <name evidence="3" type="ORF">cand_014830</name>
</gene>
<evidence type="ECO:0000313" key="4">
    <source>
        <dbReference type="Proteomes" id="UP000186804"/>
    </source>
</evidence>